<dbReference type="Proteomes" id="UP001140560">
    <property type="component" value="Unassembled WGS sequence"/>
</dbReference>
<feature type="compositionally biased region" description="Polar residues" evidence="1">
    <location>
        <begin position="1"/>
        <end position="31"/>
    </location>
</feature>
<feature type="compositionally biased region" description="Basic and acidic residues" evidence="1">
    <location>
        <begin position="88"/>
        <end position="105"/>
    </location>
</feature>
<feature type="compositionally biased region" description="Low complexity" evidence="1">
    <location>
        <begin position="41"/>
        <end position="50"/>
    </location>
</feature>
<comment type="caution">
    <text evidence="2">The sequence shown here is derived from an EMBL/GenBank/DDBJ whole genome shotgun (WGS) entry which is preliminary data.</text>
</comment>
<evidence type="ECO:0000256" key="1">
    <source>
        <dbReference type="SAM" id="MobiDB-lite"/>
    </source>
</evidence>
<reference evidence="2" key="1">
    <citation type="submission" date="2022-10" db="EMBL/GenBank/DDBJ databases">
        <title>Tapping the CABI collections for fungal endophytes: first genome assemblies for Collariella, Neodidymelliopsis, Ascochyta clinopodiicola, Didymella pomorum, Didymosphaeria variabile, Neocosmospora piperis and Neocucurbitaria cava.</title>
        <authorList>
            <person name="Hill R."/>
        </authorList>
    </citation>
    <scope>NUCLEOTIDE SEQUENCE</scope>
    <source>
        <strain evidence="2">IMI 356814</strain>
    </source>
</reference>
<protein>
    <submittedName>
        <fullName evidence="2">Uncharacterized protein</fullName>
    </submittedName>
</protein>
<feature type="region of interest" description="Disordered" evidence="1">
    <location>
        <begin position="1"/>
        <end position="105"/>
    </location>
</feature>
<dbReference type="AlphaFoldDB" id="A0A9W8YH33"/>
<organism evidence="2 3">
    <name type="scientific">Neocucurbitaria cava</name>
    <dbReference type="NCBI Taxonomy" id="798079"/>
    <lineage>
        <taxon>Eukaryota</taxon>
        <taxon>Fungi</taxon>
        <taxon>Dikarya</taxon>
        <taxon>Ascomycota</taxon>
        <taxon>Pezizomycotina</taxon>
        <taxon>Dothideomycetes</taxon>
        <taxon>Pleosporomycetidae</taxon>
        <taxon>Pleosporales</taxon>
        <taxon>Pleosporineae</taxon>
        <taxon>Cucurbitariaceae</taxon>
        <taxon>Neocucurbitaria</taxon>
    </lineage>
</organism>
<feature type="compositionally biased region" description="Polar residues" evidence="1">
    <location>
        <begin position="54"/>
        <end position="69"/>
    </location>
</feature>
<name>A0A9W8YH33_9PLEO</name>
<keyword evidence="3" id="KW-1185">Reference proteome</keyword>
<sequence length="105" mass="10676">MSSLTGQESSETQPDNPVNPGTTSDKGQNDPSIPFKIGDKSSSSPSGLSGITVDKSSYGQDNASGTSEQRSGEDLKSGGGSVLGSVEESVHARGEAETSRADARD</sequence>
<dbReference type="OrthoDB" id="3784937at2759"/>
<proteinExistence type="predicted"/>
<dbReference type="EMBL" id="JAPEUY010000001">
    <property type="protein sequence ID" value="KAJ4377596.1"/>
    <property type="molecule type" value="Genomic_DNA"/>
</dbReference>
<accession>A0A9W8YH33</accession>
<evidence type="ECO:0000313" key="3">
    <source>
        <dbReference type="Proteomes" id="UP001140560"/>
    </source>
</evidence>
<gene>
    <name evidence="2" type="ORF">N0V83_000423</name>
</gene>
<evidence type="ECO:0000313" key="2">
    <source>
        <dbReference type="EMBL" id="KAJ4377596.1"/>
    </source>
</evidence>